<dbReference type="AlphaFoldDB" id="A0A2T9ZDQ4"/>
<dbReference type="SUPFAM" id="SSF54565">
    <property type="entry name" value="Ribosomal protein S16"/>
    <property type="match status" value="1"/>
</dbReference>
<evidence type="ECO:0000313" key="4">
    <source>
        <dbReference type="EMBL" id="PVV02719.1"/>
    </source>
</evidence>
<dbReference type="PANTHER" id="PTHR12919">
    <property type="entry name" value="30S RIBOSOMAL PROTEIN S16"/>
    <property type="match status" value="1"/>
</dbReference>
<dbReference type="GO" id="GO:0005763">
    <property type="term" value="C:mitochondrial small ribosomal subunit"/>
    <property type="evidence" value="ECO:0007669"/>
    <property type="project" value="TreeGrafter"/>
</dbReference>
<keyword evidence="5" id="KW-1185">Reference proteome</keyword>
<gene>
    <name evidence="4" type="ORF">BB560_002825</name>
</gene>
<name>A0A2T9ZDQ4_9FUNG</name>
<dbReference type="HAMAP" id="MF_00385">
    <property type="entry name" value="Ribosomal_bS16"/>
    <property type="match status" value="1"/>
</dbReference>
<dbReference type="EMBL" id="MBFS01000352">
    <property type="protein sequence ID" value="PVV02719.1"/>
    <property type="molecule type" value="Genomic_DNA"/>
</dbReference>
<dbReference type="InterPro" id="IPR000307">
    <property type="entry name" value="Ribosomal_bS16"/>
</dbReference>
<sequence length="112" mass="12914">MPLMIRLVRQGPKNNYFYNIVVGNSRRRLRAMPVEKLGEFYPHPDAQREKFTKLDFSRTKYWLGVGAQMSETVQKLFAKAGIVPAMEIYPDVKRTLTMEQSTNPSKTSTVSE</sequence>
<dbReference type="Proteomes" id="UP000245609">
    <property type="component" value="Unassembled WGS sequence"/>
</dbReference>
<evidence type="ECO:0000313" key="5">
    <source>
        <dbReference type="Proteomes" id="UP000245609"/>
    </source>
</evidence>
<dbReference type="PANTHER" id="PTHR12919:SF20">
    <property type="entry name" value="SMALL RIBOSOMAL SUBUNIT PROTEIN BS16M"/>
    <property type="match status" value="1"/>
</dbReference>
<keyword evidence="2" id="KW-0689">Ribosomal protein</keyword>
<evidence type="ECO:0008006" key="6">
    <source>
        <dbReference type="Google" id="ProtNLM"/>
    </source>
</evidence>
<dbReference type="OrthoDB" id="407221at2759"/>
<proteinExistence type="inferred from homology"/>
<dbReference type="GO" id="GO:0003735">
    <property type="term" value="F:structural constituent of ribosome"/>
    <property type="evidence" value="ECO:0007669"/>
    <property type="project" value="InterPro"/>
</dbReference>
<dbReference type="InterPro" id="IPR023803">
    <property type="entry name" value="Ribosomal_bS16_dom_sf"/>
</dbReference>
<evidence type="ECO:0000256" key="2">
    <source>
        <dbReference type="ARBA" id="ARBA00022980"/>
    </source>
</evidence>
<keyword evidence="3" id="KW-0687">Ribonucleoprotein</keyword>
<reference evidence="4 5" key="1">
    <citation type="journal article" date="2018" name="MBio">
        <title>Comparative Genomics Reveals the Core Gene Toolbox for the Fungus-Insect Symbiosis.</title>
        <authorList>
            <person name="Wang Y."/>
            <person name="Stata M."/>
            <person name="Wang W."/>
            <person name="Stajich J.E."/>
            <person name="White M.M."/>
            <person name="Moncalvo J.M."/>
        </authorList>
    </citation>
    <scope>NUCLEOTIDE SEQUENCE [LARGE SCALE GENOMIC DNA]</scope>
    <source>
        <strain evidence="4 5">SC-DP-2</strain>
    </source>
</reference>
<evidence type="ECO:0000256" key="3">
    <source>
        <dbReference type="ARBA" id="ARBA00023274"/>
    </source>
</evidence>
<dbReference type="NCBIfam" id="TIGR00002">
    <property type="entry name" value="S16"/>
    <property type="match status" value="1"/>
</dbReference>
<dbReference type="Gene3D" id="3.30.1320.10">
    <property type="match status" value="1"/>
</dbReference>
<evidence type="ECO:0000256" key="1">
    <source>
        <dbReference type="ARBA" id="ARBA00006668"/>
    </source>
</evidence>
<comment type="caution">
    <text evidence="4">The sequence shown here is derived from an EMBL/GenBank/DDBJ whole genome shotgun (WGS) entry which is preliminary data.</text>
</comment>
<comment type="similarity">
    <text evidence="1">Belongs to the bacterial ribosomal protein bS16 family.</text>
</comment>
<dbReference type="STRING" id="133381.A0A2T9ZDQ4"/>
<organism evidence="4 5">
    <name type="scientific">Smittium megazygosporum</name>
    <dbReference type="NCBI Taxonomy" id="133381"/>
    <lineage>
        <taxon>Eukaryota</taxon>
        <taxon>Fungi</taxon>
        <taxon>Fungi incertae sedis</taxon>
        <taxon>Zoopagomycota</taxon>
        <taxon>Kickxellomycotina</taxon>
        <taxon>Harpellomycetes</taxon>
        <taxon>Harpellales</taxon>
        <taxon>Legeriomycetaceae</taxon>
        <taxon>Smittium</taxon>
    </lineage>
</organism>
<protein>
    <recommendedName>
        <fullName evidence="6">Ribosomal protein S16</fullName>
    </recommendedName>
</protein>
<dbReference type="GO" id="GO:0032543">
    <property type="term" value="P:mitochondrial translation"/>
    <property type="evidence" value="ECO:0007669"/>
    <property type="project" value="TreeGrafter"/>
</dbReference>
<dbReference type="Pfam" id="PF00886">
    <property type="entry name" value="Ribosomal_S16"/>
    <property type="match status" value="1"/>
</dbReference>
<accession>A0A2T9ZDQ4</accession>